<feature type="region of interest" description="Disordered" evidence="1">
    <location>
        <begin position="648"/>
        <end position="846"/>
    </location>
</feature>
<feature type="compositionally biased region" description="Basic residues" evidence="1">
    <location>
        <begin position="665"/>
        <end position="674"/>
    </location>
</feature>
<feature type="compositionally biased region" description="Polar residues" evidence="1">
    <location>
        <begin position="694"/>
        <end position="709"/>
    </location>
</feature>
<evidence type="ECO:0000256" key="1">
    <source>
        <dbReference type="SAM" id="MobiDB-lite"/>
    </source>
</evidence>
<comment type="caution">
    <text evidence="2">The sequence shown here is derived from an EMBL/GenBank/DDBJ whole genome shotgun (WGS) entry which is preliminary data.</text>
</comment>
<protein>
    <submittedName>
        <fullName evidence="2">Uncharacterized protein</fullName>
    </submittedName>
</protein>
<feature type="non-terminal residue" evidence="2">
    <location>
        <position position="1"/>
    </location>
</feature>
<name>A0A8T8SFZ4_9BASI</name>
<feature type="compositionally biased region" description="Low complexity" evidence="1">
    <location>
        <begin position="655"/>
        <end position="664"/>
    </location>
</feature>
<organism evidence="2 3">
    <name type="scientific">Tilletia indica</name>
    <dbReference type="NCBI Taxonomy" id="43049"/>
    <lineage>
        <taxon>Eukaryota</taxon>
        <taxon>Fungi</taxon>
        <taxon>Dikarya</taxon>
        <taxon>Basidiomycota</taxon>
        <taxon>Ustilaginomycotina</taxon>
        <taxon>Exobasidiomycetes</taxon>
        <taxon>Tilletiales</taxon>
        <taxon>Tilletiaceae</taxon>
        <taxon>Tilletia</taxon>
    </lineage>
</organism>
<gene>
    <name evidence="2" type="ORF">A4X13_0g8198</name>
</gene>
<dbReference type="EMBL" id="LWDF02001310">
    <property type="protein sequence ID" value="KAE8239450.1"/>
    <property type="molecule type" value="Genomic_DNA"/>
</dbReference>
<evidence type="ECO:0000313" key="2">
    <source>
        <dbReference type="EMBL" id="KAE8239450.1"/>
    </source>
</evidence>
<feature type="compositionally biased region" description="Basic and acidic residues" evidence="1">
    <location>
        <begin position="802"/>
        <end position="814"/>
    </location>
</feature>
<dbReference type="Proteomes" id="UP000077521">
    <property type="component" value="Unassembled WGS sequence"/>
</dbReference>
<dbReference type="AlphaFoldDB" id="A0A8T8SFZ4"/>
<reference evidence="2" key="2">
    <citation type="journal article" date="2019" name="IMA Fungus">
        <title>Genome sequencing and comparison of five Tilletia species to identify candidate genes for the detection of regulated species infecting wheat.</title>
        <authorList>
            <person name="Nguyen H.D.T."/>
            <person name="Sultana T."/>
            <person name="Kesanakurti P."/>
            <person name="Hambleton S."/>
        </authorList>
    </citation>
    <scope>NUCLEOTIDE SEQUENCE</scope>
    <source>
        <strain evidence="2">DAOMC 236416</strain>
    </source>
</reference>
<feature type="region of interest" description="Disordered" evidence="1">
    <location>
        <begin position="144"/>
        <end position="201"/>
    </location>
</feature>
<feature type="compositionally biased region" description="Basic and acidic residues" evidence="1">
    <location>
        <begin position="837"/>
        <end position="846"/>
    </location>
</feature>
<proteinExistence type="predicted"/>
<feature type="compositionally biased region" description="Low complexity" evidence="1">
    <location>
        <begin position="168"/>
        <end position="201"/>
    </location>
</feature>
<keyword evidence="3" id="KW-1185">Reference proteome</keyword>
<accession>A0A8T8SFZ4</accession>
<reference evidence="2" key="1">
    <citation type="submission" date="2016-04" db="EMBL/GenBank/DDBJ databases">
        <authorList>
            <person name="Nguyen H.D."/>
            <person name="Samba Siva P."/>
            <person name="Cullis J."/>
            <person name="Levesque C.A."/>
            <person name="Hambleton S."/>
        </authorList>
    </citation>
    <scope>NUCLEOTIDE SEQUENCE</scope>
    <source>
        <strain evidence="2">DAOMC 236416</strain>
    </source>
</reference>
<evidence type="ECO:0000313" key="3">
    <source>
        <dbReference type="Proteomes" id="UP000077521"/>
    </source>
</evidence>
<sequence length="846" mass="92126">STPKAPVLIGPDNEPYTLDTDNKYYRVGSDGYTYRLDSDDRVCWKDKDDNFYRLDSAGAIVLSYAGKWVEPRHNGLYFHQDQPDQPNCALYHFGASGTVFQRTADDKWQFRPEYSRSPIAPPSLTSARPTHPPAWVLTLLSSNGTSETARAPAERPTETPPAAGNPQPEAAPGSGSGAASAPDTSSALRPPSPAASGLASAASAATSLPPTAARSTASATGTFPAVGSRASEAASPAIAATAPPATAAHLQKRRNPKGDPVLKARVSKARDLIKRQIHGIRTDFNISPAQARRMVSTGIGSIDVRRPSDCNKWRAWIAKTGLGYPRKDGEPLKQYQQRLGQVWRTIKASAGDDTEDDAATKKKKKEDYAAMMQPVNTWHRKQSVQMDVHRASTSMSRIVKKITNLTNVAHDLYGISIVSFVSHYGGKVVPKVCGKKHSRKLFAATLQSCRHDLTLNTIGQSFWGHCLANPPPAITADATENEVVTNAQPPVNAILESLKSKSNKVWPHQRTALAGRLVDIIHPAVKSQVDQILPVAEDADEEARRTPLRAQWHKWTTRSKQGTELPYDGLFDLIAAFGLEVRGWPAASEDLLRVSGSAQAVYKSEGRDTLTITSGSLPNRNVWNRTPGRYLLAILTANPKALSCVRTDHSEHGLSSTSQTASRASRSKASRKHASAATSSQHFNSKGARKKTKNSSTNRSQARSGTTVAVETEDDQQVADEEDNGDGEQEVDVEDDDEDDEDEDFEDEDDDDEDLDDWLGSGADDEDDFEEDEEEDEDGEDNDGDEEVLSRPGLASADGEDDVRFSEDSDTESHPRKRKRPAGNTKRGSALPPWTKVRPEIGNDDS</sequence>
<feature type="compositionally biased region" description="Acidic residues" evidence="1">
    <location>
        <begin position="711"/>
        <end position="787"/>
    </location>
</feature>